<dbReference type="OrthoDB" id="2014828at2759"/>
<dbReference type="CDD" id="cd06899">
    <property type="entry name" value="lectin_legume_LecRK_Arcelin_ConA"/>
    <property type="match status" value="1"/>
</dbReference>
<reference evidence="4" key="1">
    <citation type="submission" date="2018-01" db="EMBL/GenBank/DDBJ databases">
        <authorList>
            <person name="Mao J.F."/>
        </authorList>
    </citation>
    <scope>NUCLEOTIDE SEQUENCE</scope>
    <source>
        <strain evidence="4">Huo1</strain>
        <tissue evidence="4">Leaf</tissue>
    </source>
</reference>
<dbReference type="InterPro" id="IPR001220">
    <property type="entry name" value="Legume_lectin_dom"/>
</dbReference>
<evidence type="ECO:0000259" key="3">
    <source>
        <dbReference type="Pfam" id="PF00139"/>
    </source>
</evidence>
<dbReference type="AlphaFoldDB" id="A0A8X8ZKN7"/>
<dbReference type="Pfam" id="PF00139">
    <property type="entry name" value="Lectin_legB"/>
    <property type="match status" value="1"/>
</dbReference>
<evidence type="ECO:0000256" key="1">
    <source>
        <dbReference type="ARBA" id="ARBA00007606"/>
    </source>
</evidence>
<dbReference type="PIRSF" id="PIRSF002690">
    <property type="entry name" value="L-type_lectin_plant"/>
    <property type="match status" value="1"/>
</dbReference>
<dbReference type="PANTHER" id="PTHR32401:SF49">
    <property type="entry name" value="OS10G0129200 PROTEIN"/>
    <property type="match status" value="1"/>
</dbReference>
<feature type="signal peptide" evidence="2">
    <location>
        <begin position="1"/>
        <end position="24"/>
    </location>
</feature>
<protein>
    <recommendedName>
        <fullName evidence="3">Legume lectin domain-containing protein</fullName>
    </recommendedName>
</protein>
<keyword evidence="5" id="KW-1185">Reference proteome</keyword>
<comment type="caution">
    <text evidence="4">The sequence shown here is derived from an EMBL/GenBank/DDBJ whole genome shotgun (WGS) entry which is preliminary data.</text>
</comment>
<sequence>MATSFQTLIPLLATIALLLTAAEAQRPRPPPRRTSFTITFNGSRPSELTFQGDAYFPPGATRLRLTKTDVFGNAQLNTEGRVLYSNPIRFLGGRRRRARASFESNVRFVITPNRGDTNPPADGLVFFLAPVNSTPDASGGSFGVFDLTGNKASVFAVEFDIFSNEWDPSFRHVGIDIQSRVSSNVTAVDDAILGQEVSARIDYNAATNLIRVNGSVGAKGFEVSYVYDLSTILPEQVQAGISAATGGLAAVHDVVAWSFSSTMRRRRPNSDEHI</sequence>
<name>A0A8X8ZKN7_SALSN</name>
<evidence type="ECO:0000256" key="2">
    <source>
        <dbReference type="SAM" id="SignalP"/>
    </source>
</evidence>
<dbReference type="EMBL" id="PNBA02000011">
    <property type="protein sequence ID" value="KAG6408827.1"/>
    <property type="molecule type" value="Genomic_DNA"/>
</dbReference>
<proteinExistence type="inferred from homology"/>
<feature type="domain" description="Legume lectin" evidence="3">
    <location>
        <begin position="36"/>
        <end position="270"/>
    </location>
</feature>
<reference evidence="4" key="2">
    <citation type="submission" date="2020-08" db="EMBL/GenBank/DDBJ databases">
        <title>Plant Genome Project.</title>
        <authorList>
            <person name="Zhang R.-G."/>
        </authorList>
    </citation>
    <scope>NUCLEOTIDE SEQUENCE</scope>
    <source>
        <strain evidence="4">Huo1</strain>
        <tissue evidence="4">Leaf</tissue>
    </source>
</reference>
<feature type="chain" id="PRO_5036499874" description="Legume lectin domain-containing protein" evidence="2">
    <location>
        <begin position="25"/>
        <end position="274"/>
    </location>
</feature>
<dbReference type="InterPro" id="IPR050258">
    <property type="entry name" value="Leguminous_Lectin"/>
</dbReference>
<gene>
    <name evidence="4" type="ORF">SASPL_131852</name>
</gene>
<accession>A0A8X8ZKN7</accession>
<dbReference type="InterPro" id="IPR016363">
    <property type="entry name" value="L-lectin"/>
</dbReference>
<comment type="similarity">
    <text evidence="1">Belongs to the leguminous lectin family.</text>
</comment>
<dbReference type="PANTHER" id="PTHR32401">
    <property type="entry name" value="CONCANAVALIN A-LIKE LECTIN FAMILY PROTEIN"/>
    <property type="match status" value="1"/>
</dbReference>
<organism evidence="4">
    <name type="scientific">Salvia splendens</name>
    <name type="common">Scarlet sage</name>
    <dbReference type="NCBI Taxonomy" id="180675"/>
    <lineage>
        <taxon>Eukaryota</taxon>
        <taxon>Viridiplantae</taxon>
        <taxon>Streptophyta</taxon>
        <taxon>Embryophyta</taxon>
        <taxon>Tracheophyta</taxon>
        <taxon>Spermatophyta</taxon>
        <taxon>Magnoliopsida</taxon>
        <taxon>eudicotyledons</taxon>
        <taxon>Gunneridae</taxon>
        <taxon>Pentapetalae</taxon>
        <taxon>asterids</taxon>
        <taxon>lamiids</taxon>
        <taxon>Lamiales</taxon>
        <taxon>Lamiaceae</taxon>
        <taxon>Nepetoideae</taxon>
        <taxon>Mentheae</taxon>
        <taxon>Salviinae</taxon>
        <taxon>Salvia</taxon>
        <taxon>Salvia subgen. Calosphace</taxon>
        <taxon>core Calosphace</taxon>
    </lineage>
</organism>
<keyword evidence="2" id="KW-0732">Signal</keyword>
<evidence type="ECO:0000313" key="5">
    <source>
        <dbReference type="Proteomes" id="UP000298416"/>
    </source>
</evidence>
<dbReference type="Proteomes" id="UP000298416">
    <property type="component" value="Unassembled WGS sequence"/>
</dbReference>
<dbReference type="GO" id="GO:0030246">
    <property type="term" value="F:carbohydrate binding"/>
    <property type="evidence" value="ECO:0007669"/>
    <property type="project" value="InterPro"/>
</dbReference>
<evidence type="ECO:0000313" key="4">
    <source>
        <dbReference type="EMBL" id="KAG6408827.1"/>
    </source>
</evidence>